<dbReference type="OrthoDB" id="1491115at2"/>
<dbReference type="Pfam" id="PF10009">
    <property type="entry name" value="DUF2252"/>
    <property type="match status" value="1"/>
</dbReference>
<reference evidence="1 2" key="1">
    <citation type="submission" date="2016-10" db="EMBL/GenBank/DDBJ databases">
        <title>Draft Genome sequence of Roseomonas sp. strain M3.</title>
        <authorList>
            <person name="Subhash Y."/>
            <person name="Lee S."/>
        </authorList>
    </citation>
    <scope>NUCLEOTIDE SEQUENCE [LARGE SCALE GENOMIC DNA]</scope>
    <source>
        <strain evidence="1 2">M3</strain>
    </source>
</reference>
<dbReference type="Proteomes" id="UP000188879">
    <property type="component" value="Unassembled WGS sequence"/>
</dbReference>
<evidence type="ECO:0000313" key="1">
    <source>
        <dbReference type="EMBL" id="ONG54793.1"/>
    </source>
</evidence>
<dbReference type="PANTHER" id="PTHR39441">
    <property type="entry name" value="DUF2252 DOMAIN-CONTAINING PROTEIN"/>
    <property type="match status" value="1"/>
</dbReference>
<dbReference type="EMBL" id="MLCO01000080">
    <property type="protein sequence ID" value="ONG54793.1"/>
    <property type="molecule type" value="Genomic_DNA"/>
</dbReference>
<evidence type="ECO:0000313" key="2">
    <source>
        <dbReference type="Proteomes" id="UP000188879"/>
    </source>
</evidence>
<dbReference type="AlphaFoldDB" id="A0A1V2H4I3"/>
<evidence type="ECO:0008006" key="3">
    <source>
        <dbReference type="Google" id="ProtNLM"/>
    </source>
</evidence>
<dbReference type="RefSeq" id="WP_076957223.1">
    <property type="nucleotide sequence ID" value="NZ_MLCO01000080.1"/>
</dbReference>
<proteinExistence type="predicted"/>
<dbReference type="InterPro" id="IPR018721">
    <property type="entry name" value="DUF2252"/>
</dbReference>
<organism evidence="1 2">
    <name type="scientific">Teichococcus deserti</name>
    <dbReference type="NCBI Taxonomy" id="1817963"/>
    <lineage>
        <taxon>Bacteria</taxon>
        <taxon>Pseudomonadati</taxon>
        <taxon>Pseudomonadota</taxon>
        <taxon>Alphaproteobacteria</taxon>
        <taxon>Acetobacterales</taxon>
        <taxon>Roseomonadaceae</taxon>
        <taxon>Roseomonas</taxon>
    </lineage>
</organism>
<protein>
    <recommendedName>
        <fullName evidence="3">DUF2252 domain-containing protein</fullName>
    </recommendedName>
</protein>
<keyword evidence="2" id="KW-1185">Reference proteome</keyword>
<dbReference type="PANTHER" id="PTHR39441:SF1">
    <property type="entry name" value="DUF2252 DOMAIN-CONTAINING PROTEIN"/>
    <property type="match status" value="1"/>
</dbReference>
<accession>A0A1V2H4I3</accession>
<name>A0A1V2H4I3_9PROT</name>
<comment type="caution">
    <text evidence="1">The sequence shown here is derived from an EMBL/GenBank/DDBJ whole genome shotgun (WGS) entry which is preliminary data.</text>
</comment>
<sequence length="379" mass="42369">MDIIVSTKAYEDFLREELGTEVVEEALVEKRVRMAAGAFPFLRATYWRWTEQVAAFAPALLDAPALLAVGDIHLENFGTWRDAEGRLIWGVNDYDEAAAMPYTLDLLRLATSGLLADPDADAREIARPLLAGYAAGLEKPRPAVLDRELDWLRALVVVPESQRAEFWAKLRKKRKKFQAREEGERPFLWPRYREALLAALPRGAEPPEMWYRSAGLGSLGRPRWVARAQWCGDWVIREAKGVVPSAWSRGRRVGRAIRCMEIATGRYRAPDPWYRVVDGVAVRRLSPNNHKIGTDKLVAHPDDEEGEEMRLGREVLLQPTMLEAMGRELAAIHLGQGDPAAAIAADLSTRPRAWLAEAASAAAEATTLDQKRFAKAWGG</sequence>
<gene>
    <name evidence="1" type="ORF">BKE38_10055</name>
</gene>